<organism evidence="1 2">
    <name type="scientific">Holotrichia oblita</name>
    <name type="common">Chafer beetle</name>
    <dbReference type="NCBI Taxonomy" id="644536"/>
    <lineage>
        <taxon>Eukaryota</taxon>
        <taxon>Metazoa</taxon>
        <taxon>Ecdysozoa</taxon>
        <taxon>Arthropoda</taxon>
        <taxon>Hexapoda</taxon>
        <taxon>Insecta</taxon>
        <taxon>Pterygota</taxon>
        <taxon>Neoptera</taxon>
        <taxon>Endopterygota</taxon>
        <taxon>Coleoptera</taxon>
        <taxon>Polyphaga</taxon>
        <taxon>Scarabaeiformia</taxon>
        <taxon>Scarabaeidae</taxon>
        <taxon>Melolonthinae</taxon>
        <taxon>Holotrichia</taxon>
    </lineage>
</organism>
<comment type="caution">
    <text evidence="1">The sequence shown here is derived from an EMBL/GenBank/DDBJ whole genome shotgun (WGS) entry which is preliminary data.</text>
</comment>
<gene>
    <name evidence="1" type="ORF">MML48_9g00005977</name>
</gene>
<dbReference type="EMBL" id="CM043023">
    <property type="protein sequence ID" value="KAI4454514.1"/>
    <property type="molecule type" value="Genomic_DNA"/>
</dbReference>
<protein>
    <submittedName>
        <fullName evidence="1">Ran binding protein</fullName>
    </submittedName>
</protein>
<name>A0ACB9SGU4_HOLOL</name>
<reference evidence="1" key="1">
    <citation type="submission" date="2022-04" db="EMBL/GenBank/DDBJ databases">
        <title>Chromosome-scale genome assembly of Holotrichia oblita Faldermann.</title>
        <authorList>
            <person name="Rongchong L."/>
        </authorList>
    </citation>
    <scope>NUCLEOTIDE SEQUENCE</scope>
    <source>
        <strain evidence="1">81SQS9</strain>
    </source>
</reference>
<sequence length="964" mass="102195">MKNTVVFVLVLVTIVLANHNHHQRNRDPQNRGDGQESRNESNIDIRRRDHGSRHHARASHHQNRAYDENETDNEEASPKIYQSRAGLVNPADIATMLLRPLPSWIPTVPKMLGDQFQCLSKLATNLTLALGNNLKGSLFPERQVALILNDDVIFDVSVKFGLSCRDTDQENRRYLQRQAFSNVWGSVTCGKQIMENIIREIVKSFLHSGSTDPTRVTLKLNNENAYDVTLALDNRACVIPNAQSRSSFKERLAGSRTWSVIRCSSNCSTTPTTTSTGTPGAGPTTTSTTTKPSDTTTSSTPTGPGGGGNSGSNGTTTGSTSTTPTDGGNSGSNDTTSSTSTTPGDNGNPGSNDTTTSTSTTPGDNGNPGSNDTTTSTSTTPGDNGNPGSNDTTTSTSTTPGDNGNPGSNDTTTSTSTTPGDNGNPGSNDTTTSTSTTPGDNGNPGSNDTTSSTSTTSGGGNPGSNDTTSSTSTTPGGENPGSNDTTSSTPTTPVDGGITTGSDDTTTSSTSTTSGGEGSPGSDDTTTSSTPTTSGGGENTGSNDTTSSTPFTPGPTGPTTEPIPINSTVCKDSCSLLEVNIQLNLIAVNLQSNSSSKLEILLLAITTATSGNLLQFKLLLIGALQTDVAAQVQEQFTTFLLSYLGQKAYGTSELSKAVCQSLSAGESVALLINGTYNSLRSTKIYVEELASFLVSFGSASSGASGSIFVEFQASFEAHYSVSVTQSRHGGHHGLVRGHHSARHPSLHHGVRHPSPHHGEAGDRNRSVSESSETEYDPHFSPIISLPEVAIITNEEDEEVMLKLRAKLYRFDTKSDVTPEWKERGTGEMKMLKHKGNNTIRIVMRRDKTLKVCANHFITPYMELKPSIGSSKAFVYTVTGDFADEEIKSECLAIRFGTVDFANQFKEKFEEAKKFVVENCKLYTDELDSSLEKGSDEDEDVNREGTDLTKKLSELDVNKKQTNDD</sequence>
<keyword evidence="2" id="KW-1185">Reference proteome</keyword>
<proteinExistence type="predicted"/>
<evidence type="ECO:0000313" key="2">
    <source>
        <dbReference type="Proteomes" id="UP001056778"/>
    </source>
</evidence>
<evidence type="ECO:0000313" key="1">
    <source>
        <dbReference type="EMBL" id="KAI4454514.1"/>
    </source>
</evidence>
<accession>A0ACB9SGU4</accession>
<dbReference type="Proteomes" id="UP001056778">
    <property type="component" value="Chromosome 9"/>
</dbReference>